<evidence type="ECO:0000256" key="1">
    <source>
        <dbReference type="ARBA" id="ARBA00007920"/>
    </source>
</evidence>
<feature type="domain" description="DUF676" evidence="3">
    <location>
        <begin position="23"/>
        <end position="175"/>
    </location>
</feature>
<feature type="domain" description="Nephrocystin 3-like N-terminal" evidence="5">
    <location>
        <begin position="309"/>
        <end position="475"/>
    </location>
</feature>
<dbReference type="SUPFAM" id="SSF48452">
    <property type="entry name" value="TPR-like"/>
    <property type="match status" value="1"/>
</dbReference>
<dbReference type="Gene3D" id="1.25.40.10">
    <property type="entry name" value="Tetratricopeptide repeat domain"/>
    <property type="match status" value="1"/>
</dbReference>
<dbReference type="Pfam" id="PF05057">
    <property type="entry name" value="DUF676"/>
    <property type="match status" value="1"/>
</dbReference>
<dbReference type="EMBL" id="KZ613534">
    <property type="protein sequence ID" value="PMD13242.1"/>
    <property type="molecule type" value="Genomic_DNA"/>
</dbReference>
<dbReference type="OrthoDB" id="66095at2759"/>
<dbReference type="InterPro" id="IPR007751">
    <property type="entry name" value="DUF676_lipase-like"/>
</dbReference>
<dbReference type="InterPro" id="IPR056884">
    <property type="entry name" value="NPHP3-like_N"/>
</dbReference>
<comment type="similarity">
    <text evidence="1">Belongs to the putative lipase ROG1 family.</text>
</comment>
<dbReference type="SUPFAM" id="SSF53474">
    <property type="entry name" value="alpha/beta-Hydrolases"/>
    <property type="match status" value="1"/>
</dbReference>
<dbReference type="SUPFAM" id="SSF52540">
    <property type="entry name" value="P-loop containing nucleoside triphosphate hydrolases"/>
    <property type="match status" value="1"/>
</dbReference>
<accession>A0A2J6PGR7</accession>
<organism evidence="6 7">
    <name type="scientific">Hyaloscypha hepaticicola</name>
    <dbReference type="NCBI Taxonomy" id="2082293"/>
    <lineage>
        <taxon>Eukaryota</taxon>
        <taxon>Fungi</taxon>
        <taxon>Dikarya</taxon>
        <taxon>Ascomycota</taxon>
        <taxon>Pezizomycotina</taxon>
        <taxon>Leotiomycetes</taxon>
        <taxon>Helotiales</taxon>
        <taxon>Hyaloscyphaceae</taxon>
        <taxon>Hyaloscypha</taxon>
    </lineage>
</organism>
<reference evidence="6 7" key="1">
    <citation type="submission" date="2016-05" db="EMBL/GenBank/DDBJ databases">
        <title>A degradative enzymes factory behind the ericoid mycorrhizal symbiosis.</title>
        <authorList>
            <consortium name="DOE Joint Genome Institute"/>
            <person name="Martino E."/>
            <person name="Morin E."/>
            <person name="Grelet G."/>
            <person name="Kuo A."/>
            <person name="Kohler A."/>
            <person name="Daghino S."/>
            <person name="Barry K."/>
            <person name="Choi C."/>
            <person name="Cichocki N."/>
            <person name="Clum A."/>
            <person name="Copeland A."/>
            <person name="Hainaut M."/>
            <person name="Haridas S."/>
            <person name="Labutti K."/>
            <person name="Lindquist E."/>
            <person name="Lipzen A."/>
            <person name="Khouja H.-R."/>
            <person name="Murat C."/>
            <person name="Ohm R."/>
            <person name="Olson A."/>
            <person name="Spatafora J."/>
            <person name="Veneault-Fourrey C."/>
            <person name="Henrissat B."/>
            <person name="Grigoriev I."/>
            <person name="Martin F."/>
            <person name="Perotto S."/>
        </authorList>
    </citation>
    <scope>NUCLEOTIDE SEQUENCE [LARGE SCALE GENOMIC DNA]</scope>
    <source>
        <strain evidence="6 7">UAMH 7357</strain>
    </source>
</reference>
<dbReference type="InterPro" id="IPR054471">
    <property type="entry name" value="GPIID_WHD"/>
</dbReference>
<evidence type="ECO:0008006" key="8">
    <source>
        <dbReference type="Google" id="ProtNLM"/>
    </source>
</evidence>
<sequence length="1134" mass="127424">MEDIFGISIIHDPGPWSNFDLLAVHGIKGHPYDTWTHPNGEKWLENYLPKDLPNTRIMTFGYNAQVFTSSKGHITDFAEQLLQHFTSIRRSTQSLDRPIIFLCHSLGGLVVKKALLLAQEIHDAAGIRTSTRAVAFMGTPHRGSQLASYADIAVKCMKAAGVKANIANIHQLKLDSDNLEELALQFGSLLQTEQIKVLTFYELKPIKLAGLAEVVVVPTWSAKLGLGPPLESIIPVDADHRQIAQFPSQNCKQYSVVRSNIVYITSMGRINGQLDDLHSQDMKWEDIRLWLDAVKSPLGSAINKERADGTCEWVLEKEAFNVWRSSESSGGLWICGKPGVGKTILANFISEDLLKTGSDQAVLTMHCHSYRSLNDPAYALIRGILHQALQAPLLSETVKRRLLELHSQTSAMSDIVFDTLLNILDDILRTKNGINVIIDGIDEIDESASEIELLLTKAKTWSQSATTCKVLILSRNTAFLDRLLDGWKTMTISSHDSLRDISIFLNEKLENITHLGDRRAEVAEKLLHGSKGLFLWAGLTVSELDHLRTWNEVQALLQNGNRGLDATYATIIKQLDTSSEGLCRIRARALPLVAVACRPFRLEELTELLAVEVSKEFLDPGNKLLGGWSTLSRACGPFLQINESDVIELIHVSAKEFLLSHSLAQSLCRDYLIDESAETEMACLCLSYLNFTVFGRRPGEEMRLDVNKLDQEYPLLEYASNFWADHFLRSGKVTALQLGLLYQFLNSPCSINWVSTIYKHFALKCGENHGTILTAQKAIFVNLQKKLRTSGGIDPVLSTRCVDKCGRLLLESTQDALRIEQFHSGPTAEATLEKKLRVAQCYGSLFELDPAQETATDAFETAQHSIGTLHPITLQLERIMLYTQAQVLERSSTLKSYDTIPRFLRLVENHVEVFGPDHIETFFCRHDFGLMYSMRSEFAQAREVLERLHQEATQKLGRTSRVTHPIANNLAACANMQGDYDFAESILQTIPGLSDAAAQQLEVDITTVPTYTLHALSILAAVFGARDEDHRSEILHQRVIDGLTAQLRPKAHRVYESAINKGQALRDQFKYDESRKHYMEWLKKSNHDFGTDSNFSQKIRDCLIDVQEQEKKWNEMSEGLKIPPVQEQLIWERS</sequence>
<evidence type="ECO:0000259" key="4">
    <source>
        <dbReference type="Pfam" id="PF22939"/>
    </source>
</evidence>
<evidence type="ECO:0000313" key="7">
    <source>
        <dbReference type="Proteomes" id="UP000235672"/>
    </source>
</evidence>
<evidence type="ECO:0000313" key="6">
    <source>
        <dbReference type="EMBL" id="PMD13242.1"/>
    </source>
</evidence>
<dbReference type="InterPro" id="IPR011990">
    <property type="entry name" value="TPR-like_helical_dom_sf"/>
</dbReference>
<evidence type="ECO:0000259" key="3">
    <source>
        <dbReference type="Pfam" id="PF05057"/>
    </source>
</evidence>
<keyword evidence="2" id="KW-0677">Repeat</keyword>
<dbReference type="Pfam" id="PF22939">
    <property type="entry name" value="WHD_GPIID"/>
    <property type="match status" value="1"/>
</dbReference>
<dbReference type="Proteomes" id="UP000235672">
    <property type="component" value="Unassembled WGS sequence"/>
</dbReference>
<name>A0A2J6PGR7_9HELO</name>
<dbReference type="Gene3D" id="3.40.50.1820">
    <property type="entry name" value="alpha/beta hydrolase"/>
    <property type="match status" value="1"/>
</dbReference>
<keyword evidence="7" id="KW-1185">Reference proteome</keyword>
<dbReference type="Gene3D" id="3.40.50.300">
    <property type="entry name" value="P-loop containing nucleotide triphosphate hydrolases"/>
    <property type="match status" value="1"/>
</dbReference>
<gene>
    <name evidence="6" type="ORF">NA56DRAFT_694968</name>
</gene>
<dbReference type="InterPro" id="IPR029058">
    <property type="entry name" value="AB_hydrolase_fold"/>
</dbReference>
<protein>
    <recommendedName>
        <fullName evidence="8">NACHT domain-containing protein</fullName>
    </recommendedName>
</protein>
<evidence type="ECO:0000259" key="5">
    <source>
        <dbReference type="Pfam" id="PF24883"/>
    </source>
</evidence>
<dbReference type="AlphaFoldDB" id="A0A2J6PGR7"/>
<proteinExistence type="inferred from homology"/>
<dbReference type="PANTHER" id="PTHR10039:SF14">
    <property type="entry name" value="NACHT DOMAIN-CONTAINING PROTEIN"/>
    <property type="match status" value="1"/>
</dbReference>
<dbReference type="PANTHER" id="PTHR10039">
    <property type="entry name" value="AMELOGENIN"/>
    <property type="match status" value="1"/>
</dbReference>
<dbReference type="InterPro" id="IPR027417">
    <property type="entry name" value="P-loop_NTPase"/>
</dbReference>
<dbReference type="Pfam" id="PF24883">
    <property type="entry name" value="NPHP3_N"/>
    <property type="match status" value="1"/>
</dbReference>
<evidence type="ECO:0000256" key="2">
    <source>
        <dbReference type="ARBA" id="ARBA00022737"/>
    </source>
</evidence>
<feature type="domain" description="GPI inositol-deacylase winged helix" evidence="4">
    <location>
        <begin position="588"/>
        <end position="664"/>
    </location>
</feature>